<dbReference type="Gene3D" id="3.30.530.20">
    <property type="match status" value="1"/>
</dbReference>
<dbReference type="Proteomes" id="UP001374803">
    <property type="component" value="Chromosome"/>
</dbReference>
<keyword evidence="4" id="KW-1185">Reference proteome</keyword>
<proteinExistence type="inferred from homology"/>
<dbReference type="InterPro" id="IPR013538">
    <property type="entry name" value="ASHA1/2-like_C"/>
</dbReference>
<dbReference type="SUPFAM" id="SSF55961">
    <property type="entry name" value="Bet v1-like"/>
    <property type="match status" value="1"/>
</dbReference>
<evidence type="ECO:0000313" key="4">
    <source>
        <dbReference type="Proteomes" id="UP001374803"/>
    </source>
</evidence>
<gene>
    <name evidence="3" type="ORF">LVJ94_02470</name>
</gene>
<dbReference type="EMBL" id="CP089983">
    <property type="protein sequence ID" value="WXB06128.1"/>
    <property type="molecule type" value="Genomic_DNA"/>
</dbReference>
<dbReference type="Pfam" id="PF08327">
    <property type="entry name" value="AHSA1"/>
    <property type="match status" value="1"/>
</dbReference>
<dbReference type="RefSeq" id="WP_394835779.1">
    <property type="nucleotide sequence ID" value="NZ_CP089929.1"/>
</dbReference>
<dbReference type="InterPro" id="IPR023393">
    <property type="entry name" value="START-like_dom_sf"/>
</dbReference>
<comment type="similarity">
    <text evidence="1">Belongs to the AHA1 family.</text>
</comment>
<dbReference type="CDD" id="cd07814">
    <property type="entry name" value="SRPBCC_CalC_Aha1-like"/>
    <property type="match status" value="1"/>
</dbReference>
<reference evidence="3" key="1">
    <citation type="submission" date="2021-12" db="EMBL/GenBank/DDBJ databases">
        <title>Discovery of the Pendulisporaceae a myxobacterial family with distinct sporulation behavior and unique specialized metabolism.</title>
        <authorList>
            <person name="Garcia R."/>
            <person name="Popoff A."/>
            <person name="Bader C.D."/>
            <person name="Loehr J."/>
            <person name="Walesch S."/>
            <person name="Walt C."/>
            <person name="Boldt J."/>
            <person name="Bunk B."/>
            <person name="Haeckl F.J.F.P.J."/>
            <person name="Gunesch A.P."/>
            <person name="Birkelbach J."/>
            <person name="Nuebel U."/>
            <person name="Pietschmann T."/>
            <person name="Bach T."/>
            <person name="Mueller R."/>
        </authorList>
    </citation>
    <scope>NUCLEOTIDE SEQUENCE</scope>
    <source>
        <strain evidence="3">MSr11367</strain>
    </source>
</reference>
<protein>
    <submittedName>
        <fullName evidence="3">SRPBCC domain-containing protein</fullName>
    </submittedName>
</protein>
<accession>A0ABZ2L5A2</accession>
<name>A0ABZ2L5A2_9BACT</name>
<evidence type="ECO:0000313" key="3">
    <source>
        <dbReference type="EMBL" id="WXB06128.1"/>
    </source>
</evidence>
<sequence>MTQTRENESAGNEIRIVRTFDAPRERVFREWIEPESVAAWFAPDGYEVTASETEPHPGGKWKVHFVSTKKGNGYTEFGEYIEVHAPEKLVFSLTQRADDGSSGPRTVVRVHLADMGLRTEMTFVQTGFTSASQRNGNAEGWGECFGKLERQLAAKT</sequence>
<evidence type="ECO:0000256" key="1">
    <source>
        <dbReference type="ARBA" id="ARBA00006817"/>
    </source>
</evidence>
<evidence type="ECO:0000259" key="2">
    <source>
        <dbReference type="Pfam" id="PF08327"/>
    </source>
</evidence>
<feature type="domain" description="Activator of Hsp90 ATPase homologue 1/2-like C-terminal" evidence="2">
    <location>
        <begin position="21"/>
        <end position="151"/>
    </location>
</feature>
<organism evidence="3 4">
    <name type="scientific">Pendulispora rubella</name>
    <dbReference type="NCBI Taxonomy" id="2741070"/>
    <lineage>
        <taxon>Bacteria</taxon>
        <taxon>Pseudomonadati</taxon>
        <taxon>Myxococcota</taxon>
        <taxon>Myxococcia</taxon>
        <taxon>Myxococcales</taxon>
        <taxon>Sorangiineae</taxon>
        <taxon>Pendulisporaceae</taxon>
        <taxon>Pendulispora</taxon>
    </lineage>
</organism>